<dbReference type="CDD" id="cd16615">
    <property type="entry name" value="RING-HC_ZNF598"/>
    <property type="match status" value="1"/>
</dbReference>
<evidence type="ECO:0000256" key="2">
    <source>
        <dbReference type="ARBA" id="ARBA00004496"/>
    </source>
</evidence>
<dbReference type="SMART" id="SM00355">
    <property type="entry name" value="ZnF_C2H2"/>
    <property type="match status" value="5"/>
</dbReference>
<feature type="compositionally biased region" description="Basic and acidic residues" evidence="13">
    <location>
        <begin position="609"/>
        <end position="619"/>
    </location>
</feature>
<feature type="compositionally biased region" description="Polar residues" evidence="13">
    <location>
        <begin position="404"/>
        <end position="426"/>
    </location>
</feature>
<feature type="compositionally biased region" description="Basic and acidic residues" evidence="13">
    <location>
        <begin position="662"/>
        <end position="676"/>
    </location>
</feature>
<evidence type="ECO:0000256" key="13">
    <source>
        <dbReference type="SAM" id="MobiDB-lite"/>
    </source>
</evidence>
<dbReference type="InterPro" id="IPR041888">
    <property type="entry name" value="RING-HC_ZNF598/HEL2"/>
</dbReference>
<feature type="compositionally biased region" description="Pro residues" evidence="13">
    <location>
        <begin position="326"/>
        <end position="342"/>
    </location>
</feature>
<dbReference type="PROSITE" id="PS00028">
    <property type="entry name" value="ZINC_FINGER_C2H2_1"/>
    <property type="match status" value="1"/>
</dbReference>
<keyword evidence="6" id="KW-0597">Phosphoprotein</keyword>
<keyword evidence="7" id="KW-0808">Transferase</keyword>
<dbReference type="Pfam" id="PF25447">
    <property type="entry name" value="RING_ZNF598"/>
    <property type="match status" value="1"/>
</dbReference>
<keyword evidence="5" id="KW-0963">Cytoplasm</keyword>
<feature type="compositionally biased region" description="Low complexity" evidence="13">
    <location>
        <begin position="553"/>
        <end position="580"/>
    </location>
</feature>
<sequence length="950" mass="104145">MSRMARTESVGDSLCPLCHEHTEIYAIGTCDHPICYKCSTRMRVLCSQMYCPICRGDLPQIVFLTKKRKYDEVNRRDCIPNRKYKILMEDESVEDAYEALLEHRCRICDKGPLFESFGVLQNHMRRVHTLFACDLCINHLKIFPFERKFYNRKDLAVHRRSGDPDNRSYRGHPLCRFCDERYMDSDELLRHLRKSHYFCHFCDANNSNEYFDDYPDLKEHFGMEHYLCQEGQCGSNDTRFTNAFASDIDLKAHKAAEHMGNMSRAQAKEMRTIDLNFQVAPRRRGRDASVISPEDYEEVNAGGRGHRDRHPRRNESRPDSYSRPNNPTPPPEVPAAPSPRPPTLADDFPTLGNGPAPYIPAAQKKPTERVEDFPSLSAHRSSGPGTVTSSSSIVSSSTRPAKSKPTNSQRPSNNFSSMAATATSVEATRPSSSSTQVRPSSAQSRPVNTSRPVTAATTSTTWATAKMASTEDFPTLGRDKKSKSAKGGPNLVSLGAWSKTQKEGSAPRPSSAANGRHSPPAVSKPSSLAALGRALCDDGEYPTLGGGGGSNGAGKAPGATWVQKNANAGKNKNKKSSGSSTPLGKTRDPTFNTKSKQEQPVVVNGVSENKNENKTEETKSKKKKKKQEGKQNDSKSATEDSGISLSSIASEIDSAPVMPVPEPEKPEMKQKQKKQDSPVLKSFSDSAVMETSTSSSQVQAPVSSARVPSPTEEKENQEWETVATRKFKGFQEEDFPSLRVAPKKTAPPPGFQKPAKITAPPPGLNKPAPTLGRMPPGLSSVISAPPALSPSLGSNGTDIPLSVKLNVYNYATPSDAPDRNRALVARVRELLEPKFAGFDQFRTMSADYRSGQMTAQAYHKKCQDLFGKERFLEVLPELVALLPDLKKQHELAQAHKQDVLGICAPLDLQACPTCQQLLKPGDLTAHLASHTNLASDFAGFSSAASLPIKT</sequence>
<dbReference type="GO" id="GO:0016567">
    <property type="term" value="P:protein ubiquitination"/>
    <property type="evidence" value="ECO:0007669"/>
    <property type="project" value="TreeGrafter"/>
</dbReference>
<feature type="compositionally biased region" description="Basic and acidic residues" evidence="13">
    <location>
        <begin position="628"/>
        <end position="638"/>
    </location>
</feature>
<name>A0AAN9BYJ0_9CAEN</name>
<dbReference type="AlphaFoldDB" id="A0AAN9BYJ0"/>
<proteinExistence type="inferred from homology"/>
<dbReference type="Pfam" id="PF23208">
    <property type="entry name" value="zf_C2H2_ZNF598"/>
    <property type="match status" value="1"/>
</dbReference>
<evidence type="ECO:0000256" key="7">
    <source>
        <dbReference type="ARBA" id="ARBA00022679"/>
    </source>
</evidence>
<dbReference type="EMBL" id="JBAMIC010000002">
    <property type="protein sequence ID" value="KAK7113655.1"/>
    <property type="molecule type" value="Genomic_DNA"/>
</dbReference>
<keyword evidence="9 12" id="KW-0863">Zinc-finger</keyword>
<evidence type="ECO:0000256" key="11">
    <source>
        <dbReference type="ARBA" id="ARBA00035113"/>
    </source>
</evidence>
<accession>A0AAN9BYJ0</accession>
<dbReference type="Pfam" id="PF23202">
    <property type="entry name" value="PAH_ZNF598"/>
    <property type="match status" value="1"/>
</dbReference>
<evidence type="ECO:0000256" key="12">
    <source>
        <dbReference type="PROSITE-ProRule" id="PRU00175"/>
    </source>
</evidence>
<evidence type="ECO:0000256" key="9">
    <source>
        <dbReference type="ARBA" id="ARBA00022771"/>
    </source>
</evidence>
<feature type="compositionally biased region" description="Low complexity" evidence="13">
    <location>
        <begin position="691"/>
        <end position="705"/>
    </location>
</feature>
<feature type="compositionally biased region" description="Low complexity" evidence="13">
    <location>
        <begin position="428"/>
        <end position="470"/>
    </location>
</feature>
<evidence type="ECO:0000256" key="3">
    <source>
        <dbReference type="ARBA" id="ARBA00004906"/>
    </source>
</evidence>
<evidence type="ECO:0000256" key="10">
    <source>
        <dbReference type="ARBA" id="ARBA00022833"/>
    </source>
</evidence>
<dbReference type="SUPFAM" id="SSF57850">
    <property type="entry name" value="RING/U-box"/>
    <property type="match status" value="1"/>
</dbReference>
<feature type="compositionally biased region" description="Polar residues" evidence="13">
    <location>
        <begin position="639"/>
        <end position="649"/>
    </location>
</feature>
<dbReference type="GO" id="GO:0061630">
    <property type="term" value="F:ubiquitin protein ligase activity"/>
    <property type="evidence" value="ECO:0007669"/>
    <property type="project" value="UniProtKB-EC"/>
</dbReference>
<feature type="region of interest" description="Disordered" evidence="13">
    <location>
        <begin position="276"/>
        <end position="719"/>
    </location>
</feature>
<dbReference type="EC" id="2.3.2.27" evidence="4"/>
<evidence type="ECO:0000256" key="8">
    <source>
        <dbReference type="ARBA" id="ARBA00022723"/>
    </source>
</evidence>
<dbReference type="InterPro" id="IPR044288">
    <property type="entry name" value="ZNF598/HEL2"/>
</dbReference>
<evidence type="ECO:0000256" key="4">
    <source>
        <dbReference type="ARBA" id="ARBA00012483"/>
    </source>
</evidence>
<dbReference type="GO" id="GO:0005737">
    <property type="term" value="C:cytoplasm"/>
    <property type="evidence" value="ECO:0007669"/>
    <property type="project" value="UniProtKB-SubCell"/>
</dbReference>
<dbReference type="InterPro" id="IPR001841">
    <property type="entry name" value="Znf_RING"/>
</dbReference>
<dbReference type="Proteomes" id="UP001374579">
    <property type="component" value="Unassembled WGS sequence"/>
</dbReference>
<reference evidence="15 16" key="1">
    <citation type="submission" date="2024-02" db="EMBL/GenBank/DDBJ databases">
        <title>Chromosome-scale genome assembly of the rough periwinkle Littorina saxatilis.</title>
        <authorList>
            <person name="De Jode A."/>
            <person name="Faria R."/>
            <person name="Formenti G."/>
            <person name="Sims Y."/>
            <person name="Smith T.P."/>
            <person name="Tracey A."/>
            <person name="Wood J.M.D."/>
            <person name="Zagrodzka Z.B."/>
            <person name="Johannesson K."/>
            <person name="Butlin R.K."/>
            <person name="Leder E.H."/>
        </authorList>
    </citation>
    <scope>NUCLEOTIDE SEQUENCE [LARGE SCALE GENOMIC DNA]</scope>
    <source>
        <strain evidence="15">Snail1</strain>
        <tissue evidence="15">Muscle</tissue>
    </source>
</reference>
<feature type="compositionally biased region" description="Low complexity" evidence="13">
    <location>
        <begin position="380"/>
        <end position="400"/>
    </location>
</feature>
<keyword evidence="16" id="KW-1185">Reference proteome</keyword>
<evidence type="ECO:0000256" key="5">
    <source>
        <dbReference type="ARBA" id="ARBA00022490"/>
    </source>
</evidence>
<keyword evidence="8" id="KW-0479">Metal-binding</keyword>
<dbReference type="InterPro" id="IPR059042">
    <property type="entry name" value="Znf_C2H2_ZNF598"/>
</dbReference>
<feature type="domain" description="RING-type" evidence="14">
    <location>
        <begin position="15"/>
        <end position="55"/>
    </location>
</feature>
<comment type="subcellular location">
    <subcellularLocation>
        <location evidence="2">Cytoplasm</location>
    </subcellularLocation>
</comment>
<evidence type="ECO:0000256" key="6">
    <source>
        <dbReference type="ARBA" id="ARBA00022553"/>
    </source>
</evidence>
<comment type="pathway">
    <text evidence="3">Protein modification; protein ubiquitination.</text>
</comment>
<dbReference type="PANTHER" id="PTHR22938:SF0">
    <property type="entry name" value="E3 UBIQUITIN-PROTEIN LIGASE ZNF598"/>
    <property type="match status" value="1"/>
</dbReference>
<evidence type="ECO:0000256" key="1">
    <source>
        <dbReference type="ARBA" id="ARBA00000900"/>
    </source>
</evidence>
<dbReference type="PROSITE" id="PS50089">
    <property type="entry name" value="ZF_RING_2"/>
    <property type="match status" value="1"/>
</dbReference>
<feature type="region of interest" description="Disordered" evidence="13">
    <location>
        <begin position="740"/>
        <end position="762"/>
    </location>
</feature>
<dbReference type="InterPro" id="IPR013087">
    <property type="entry name" value="Znf_C2H2_type"/>
</dbReference>
<evidence type="ECO:0000259" key="14">
    <source>
        <dbReference type="PROSITE" id="PS50089"/>
    </source>
</evidence>
<dbReference type="PANTHER" id="PTHR22938">
    <property type="entry name" value="ZINC FINGER PROTEIN 598"/>
    <property type="match status" value="1"/>
</dbReference>
<evidence type="ECO:0000313" key="15">
    <source>
        <dbReference type="EMBL" id="KAK7113655.1"/>
    </source>
</evidence>
<organism evidence="15 16">
    <name type="scientific">Littorina saxatilis</name>
    <dbReference type="NCBI Taxonomy" id="31220"/>
    <lineage>
        <taxon>Eukaryota</taxon>
        <taxon>Metazoa</taxon>
        <taxon>Spiralia</taxon>
        <taxon>Lophotrochozoa</taxon>
        <taxon>Mollusca</taxon>
        <taxon>Gastropoda</taxon>
        <taxon>Caenogastropoda</taxon>
        <taxon>Littorinimorpha</taxon>
        <taxon>Littorinoidea</taxon>
        <taxon>Littorinidae</taxon>
        <taxon>Littorina</taxon>
    </lineage>
</organism>
<dbReference type="GO" id="GO:0043022">
    <property type="term" value="F:ribosome binding"/>
    <property type="evidence" value="ECO:0007669"/>
    <property type="project" value="TreeGrafter"/>
</dbReference>
<comment type="similarity">
    <text evidence="11">Belongs to the ZNF598/HEL2 family.</text>
</comment>
<comment type="caution">
    <text evidence="15">The sequence shown here is derived from an EMBL/GenBank/DDBJ whole genome shotgun (WGS) entry which is preliminary data.</text>
</comment>
<dbReference type="GO" id="GO:0072344">
    <property type="term" value="P:rescue of stalled ribosome"/>
    <property type="evidence" value="ECO:0007669"/>
    <property type="project" value="InterPro"/>
</dbReference>
<dbReference type="GO" id="GO:0008270">
    <property type="term" value="F:zinc ion binding"/>
    <property type="evidence" value="ECO:0007669"/>
    <property type="project" value="UniProtKB-KW"/>
</dbReference>
<comment type="catalytic activity">
    <reaction evidence="1">
        <text>S-ubiquitinyl-[E2 ubiquitin-conjugating enzyme]-L-cysteine + [acceptor protein]-L-lysine = [E2 ubiquitin-conjugating enzyme]-L-cysteine + N(6)-ubiquitinyl-[acceptor protein]-L-lysine.</text>
        <dbReference type="EC" id="2.3.2.27"/>
    </reaction>
</comment>
<keyword evidence="10" id="KW-0862">Zinc</keyword>
<dbReference type="InterPro" id="IPR057634">
    <property type="entry name" value="PAH_ZNF598/HEL2"/>
</dbReference>
<gene>
    <name evidence="15" type="ORF">V1264_012904</name>
</gene>
<evidence type="ECO:0000313" key="16">
    <source>
        <dbReference type="Proteomes" id="UP001374579"/>
    </source>
</evidence>
<protein>
    <recommendedName>
        <fullName evidence="4">RING-type E3 ubiquitin transferase</fullName>
        <ecNumber evidence="4">2.3.2.27</ecNumber>
    </recommendedName>
</protein>